<protein>
    <submittedName>
        <fullName evidence="2">Uncharacterized protein</fullName>
    </submittedName>
</protein>
<gene>
    <name evidence="2" type="ORF">PCON_05109</name>
</gene>
<dbReference type="EMBL" id="HF935256">
    <property type="protein sequence ID" value="CCX05522.1"/>
    <property type="molecule type" value="Genomic_DNA"/>
</dbReference>
<dbReference type="Proteomes" id="UP000018144">
    <property type="component" value="Unassembled WGS sequence"/>
</dbReference>
<evidence type="ECO:0000313" key="3">
    <source>
        <dbReference type="Proteomes" id="UP000018144"/>
    </source>
</evidence>
<proteinExistence type="predicted"/>
<keyword evidence="3" id="KW-1185">Reference proteome</keyword>
<reference evidence="2 3" key="1">
    <citation type="journal article" date="2013" name="PLoS Genet.">
        <title>The genome and development-dependent transcriptomes of Pyronema confluens: a window into fungal evolution.</title>
        <authorList>
            <person name="Traeger S."/>
            <person name="Altegoer F."/>
            <person name="Freitag M."/>
            <person name="Gabaldon T."/>
            <person name="Kempken F."/>
            <person name="Kumar A."/>
            <person name="Marcet-Houben M."/>
            <person name="Poggeler S."/>
            <person name="Stajich J.E."/>
            <person name="Nowrousian M."/>
        </authorList>
    </citation>
    <scope>NUCLEOTIDE SEQUENCE [LARGE SCALE GENOMIC DNA]</scope>
    <source>
        <strain evidence="3">CBS 100304</strain>
        <tissue evidence="2">Vegetative mycelium</tissue>
    </source>
</reference>
<accession>U4KVZ1</accession>
<sequence>MPRVHYHLDRPYSQSLDDRTKPSIRGQKTLMINDHRRQP</sequence>
<dbReference type="AlphaFoldDB" id="U4KVZ1"/>
<evidence type="ECO:0000313" key="2">
    <source>
        <dbReference type="EMBL" id="CCX05522.1"/>
    </source>
</evidence>
<organism evidence="2 3">
    <name type="scientific">Pyronema omphalodes (strain CBS 100304)</name>
    <name type="common">Pyronema confluens</name>
    <dbReference type="NCBI Taxonomy" id="1076935"/>
    <lineage>
        <taxon>Eukaryota</taxon>
        <taxon>Fungi</taxon>
        <taxon>Dikarya</taxon>
        <taxon>Ascomycota</taxon>
        <taxon>Pezizomycotina</taxon>
        <taxon>Pezizomycetes</taxon>
        <taxon>Pezizales</taxon>
        <taxon>Pyronemataceae</taxon>
        <taxon>Pyronema</taxon>
    </lineage>
</organism>
<name>U4KVZ1_PYROM</name>
<evidence type="ECO:0000256" key="1">
    <source>
        <dbReference type="SAM" id="MobiDB-lite"/>
    </source>
</evidence>
<feature type="region of interest" description="Disordered" evidence="1">
    <location>
        <begin position="1"/>
        <end position="39"/>
    </location>
</feature>
<feature type="compositionally biased region" description="Basic and acidic residues" evidence="1">
    <location>
        <begin position="1"/>
        <end position="21"/>
    </location>
</feature>